<dbReference type="InterPro" id="IPR046542">
    <property type="entry name" value="DUF6801"/>
</dbReference>
<evidence type="ECO:0000313" key="3">
    <source>
        <dbReference type="EMBL" id="SER07314.1"/>
    </source>
</evidence>
<feature type="chain" id="PRO_5038391042" description="DUF6801 domain-containing protein" evidence="1">
    <location>
        <begin position="25"/>
        <end position="199"/>
    </location>
</feature>
<feature type="signal peptide" evidence="1">
    <location>
        <begin position="1"/>
        <end position="24"/>
    </location>
</feature>
<dbReference type="Proteomes" id="UP000199352">
    <property type="component" value="Unassembled WGS sequence"/>
</dbReference>
<organism evidence="3 4">
    <name type="scientific">Lentzea xinjiangensis</name>
    <dbReference type="NCBI Taxonomy" id="402600"/>
    <lineage>
        <taxon>Bacteria</taxon>
        <taxon>Bacillati</taxon>
        <taxon>Actinomycetota</taxon>
        <taxon>Actinomycetes</taxon>
        <taxon>Pseudonocardiales</taxon>
        <taxon>Pseudonocardiaceae</taxon>
        <taxon>Lentzea</taxon>
    </lineage>
</organism>
<gene>
    <name evidence="3" type="ORF">SAMN05216188_107294</name>
</gene>
<evidence type="ECO:0000256" key="1">
    <source>
        <dbReference type="SAM" id="SignalP"/>
    </source>
</evidence>
<evidence type="ECO:0000259" key="2">
    <source>
        <dbReference type="Pfam" id="PF20611"/>
    </source>
</evidence>
<sequence>MKTGFLARAAACVLLAGAFGVATAGTGSAAEAELNITYSCQFSIAGTHDMPSVVSSPNLPDSAVVGVPTAPASATVTTTVSDDVRNTLWWIGGRSVDGTMTTTIAVDNAGSVQNLTSTLTIPNTPVPSSGSFEVVATGTLPGLTLANAGPTTINLGNADLALTPRYANGEPTWIGVVHVPCTVKPGQVTKFHEFPVAAS</sequence>
<protein>
    <recommendedName>
        <fullName evidence="2">DUF6801 domain-containing protein</fullName>
    </recommendedName>
</protein>
<reference evidence="4" key="1">
    <citation type="submission" date="2016-10" db="EMBL/GenBank/DDBJ databases">
        <authorList>
            <person name="Varghese N."/>
            <person name="Submissions S."/>
        </authorList>
    </citation>
    <scope>NUCLEOTIDE SEQUENCE [LARGE SCALE GENOMIC DNA]</scope>
    <source>
        <strain evidence="4">CGMCC 4.3525</strain>
    </source>
</reference>
<keyword evidence="4" id="KW-1185">Reference proteome</keyword>
<dbReference type="AlphaFoldDB" id="A0A1H9L7A4"/>
<dbReference type="SUPFAM" id="SSF48726">
    <property type="entry name" value="Immunoglobulin"/>
    <property type="match status" value="1"/>
</dbReference>
<dbReference type="OrthoDB" id="4863392at2"/>
<name>A0A1H9L7A4_9PSEU</name>
<evidence type="ECO:0000313" key="4">
    <source>
        <dbReference type="Proteomes" id="UP000199352"/>
    </source>
</evidence>
<proteinExistence type="predicted"/>
<accession>A0A1H9L7A4</accession>
<dbReference type="STRING" id="402600.SAMN05216188_107294"/>
<dbReference type="Pfam" id="PF20611">
    <property type="entry name" value="DUF6801"/>
    <property type="match status" value="1"/>
</dbReference>
<keyword evidence="1" id="KW-0732">Signal</keyword>
<dbReference type="InterPro" id="IPR036179">
    <property type="entry name" value="Ig-like_dom_sf"/>
</dbReference>
<dbReference type="RefSeq" id="WP_089952102.1">
    <property type="nucleotide sequence ID" value="NZ_FOFR01000007.1"/>
</dbReference>
<dbReference type="EMBL" id="FOFR01000007">
    <property type="protein sequence ID" value="SER07314.1"/>
    <property type="molecule type" value="Genomic_DNA"/>
</dbReference>
<feature type="domain" description="DUF6801" evidence="2">
    <location>
        <begin position="37"/>
        <end position="191"/>
    </location>
</feature>